<reference evidence="2 3" key="1">
    <citation type="submission" date="2018-05" db="EMBL/GenBank/DDBJ databases">
        <title>Antimicrobial susceptibility testing and genomic analysis of Arcobacter skirrowii strains and one Arcobacter butzleri isolated from German poultry farms.</title>
        <authorList>
            <person name="Haenel I."/>
            <person name="Hotzel H."/>
            <person name="Tomaso H."/>
            <person name="Busch A."/>
        </authorList>
    </citation>
    <scope>NUCLEOTIDE SEQUENCE [LARGE SCALE GENOMIC DNA]</scope>
    <source>
        <strain evidence="2">17-1208-2</strain>
        <strain evidence="3">v</strain>
    </source>
</reference>
<name>A0A2U2C0P0_9BACT</name>
<dbReference type="STRING" id="28200.GCA_001572935_00137"/>
<dbReference type="AlphaFoldDB" id="A0A2U2C0P0"/>
<gene>
    <name evidence="2" type="ORF">DF188_05080</name>
    <name evidence="1" type="ORF">Q6A80_04625</name>
</gene>
<dbReference type="RefSeq" id="WP_066351184.1">
    <property type="nucleotide sequence ID" value="NZ_JAODBW010000004.1"/>
</dbReference>
<protein>
    <submittedName>
        <fullName evidence="2">Uncharacterized protein</fullName>
    </submittedName>
</protein>
<dbReference type="EMBL" id="QEYI01000003">
    <property type="protein sequence ID" value="PWE21592.1"/>
    <property type="molecule type" value="Genomic_DNA"/>
</dbReference>
<dbReference type="Proteomes" id="UP000245014">
    <property type="component" value="Unassembled WGS sequence"/>
</dbReference>
<proteinExistence type="predicted"/>
<accession>A0A2U2C0P0</accession>
<dbReference type="EMBL" id="JAUQUR010000002">
    <property type="protein sequence ID" value="MDX4069004.1"/>
    <property type="molecule type" value="Genomic_DNA"/>
</dbReference>
<evidence type="ECO:0000313" key="1">
    <source>
        <dbReference type="EMBL" id="MDX4069004.1"/>
    </source>
</evidence>
<reference evidence="1" key="2">
    <citation type="journal article" date="2023" name="Front. Microbiol.">
        <title>Genomic diversity and taxonomic marker for Arcobacter species.</title>
        <authorList>
            <person name="Zhou G."/>
            <person name="Gu Y."/>
            <person name="Wang H."/>
            <person name="Chen X."/>
            <person name="Zhang X."/>
            <person name="Shao Z."/>
            <person name="Yan X."/>
            <person name="Zhang J."/>
            <person name="Zhang M."/>
        </authorList>
    </citation>
    <scope>NUCLEOTIDE SEQUENCE</scope>
    <source>
        <strain evidence="1">BJSY19SF1-2</strain>
    </source>
</reference>
<evidence type="ECO:0000313" key="3">
    <source>
        <dbReference type="Proteomes" id="UP000245014"/>
    </source>
</evidence>
<organism evidence="2 3">
    <name type="scientific">Aliarcobacter skirrowii</name>
    <dbReference type="NCBI Taxonomy" id="28200"/>
    <lineage>
        <taxon>Bacteria</taxon>
        <taxon>Pseudomonadati</taxon>
        <taxon>Campylobacterota</taxon>
        <taxon>Epsilonproteobacteria</taxon>
        <taxon>Campylobacterales</taxon>
        <taxon>Arcobacteraceae</taxon>
        <taxon>Aliarcobacter</taxon>
    </lineage>
</organism>
<dbReference type="GeneID" id="61750871"/>
<dbReference type="Proteomes" id="UP001283691">
    <property type="component" value="Unassembled WGS sequence"/>
</dbReference>
<evidence type="ECO:0000313" key="2">
    <source>
        <dbReference type="EMBL" id="PWE21592.1"/>
    </source>
</evidence>
<reference evidence="1" key="3">
    <citation type="submission" date="2023-07" db="EMBL/GenBank/DDBJ databases">
        <authorList>
            <person name="Zhang M."/>
            <person name="Zhou G."/>
        </authorList>
    </citation>
    <scope>NUCLEOTIDE SEQUENCE</scope>
    <source>
        <strain evidence="1">BJSY19SF1-2</strain>
    </source>
</reference>
<comment type="caution">
    <text evidence="2">The sequence shown here is derived from an EMBL/GenBank/DDBJ whole genome shotgun (WGS) entry which is preliminary data.</text>
</comment>
<sequence>MKIIGDSLVPFEEFFIISSIEDIKNTASNSLLFFDFDEELLKYCKKQNLNFFVSIKTIKEGIYANSFNAKYAVCTQDLAKKMQKIADNYMFDTKILALIDTSDELEDIANEEIDGAIYSEVLKDKN</sequence>